<accession>A0ABY7WFQ6</accession>
<dbReference type="InterPro" id="IPR027385">
    <property type="entry name" value="Beta-barrel_OMP"/>
</dbReference>
<protein>
    <submittedName>
        <fullName evidence="4">Outer membrane beta-barrel protein</fullName>
    </submittedName>
</protein>
<dbReference type="Pfam" id="PF13505">
    <property type="entry name" value="OMP_b-brl"/>
    <property type="match status" value="1"/>
</dbReference>
<sequence>MKNILYTSVLILCFCGAAKAQEYGFKKGDFLIEGSFRASSDEGGMQNYDKVVSLSFNPQIGYFLSDKWAVGLMGGYGKQTYESKPTATSVSLGQEFFTLGAFGRYYFLDLGSRFKIFTGLESTYQKLDVLKDENFPYTGGYDQKQFGANAGIGANFFITKNLSIAYTFTHVLGFTTYKINSENSGTSFYLNANNFGNIFNTGSFSLGFRF</sequence>
<name>A0ABY7WFQ6_9SPHI</name>
<evidence type="ECO:0000259" key="3">
    <source>
        <dbReference type="Pfam" id="PF13505"/>
    </source>
</evidence>
<evidence type="ECO:0000256" key="1">
    <source>
        <dbReference type="ARBA" id="ARBA00022729"/>
    </source>
</evidence>
<feature type="domain" description="Outer membrane protein beta-barrel" evidence="3">
    <location>
        <begin position="9"/>
        <end position="194"/>
    </location>
</feature>
<keyword evidence="5" id="KW-1185">Reference proteome</keyword>
<feature type="chain" id="PRO_5046526650" evidence="2">
    <location>
        <begin position="21"/>
        <end position="210"/>
    </location>
</feature>
<evidence type="ECO:0000256" key="2">
    <source>
        <dbReference type="SAM" id="SignalP"/>
    </source>
</evidence>
<evidence type="ECO:0000313" key="5">
    <source>
        <dbReference type="Proteomes" id="UP001221558"/>
    </source>
</evidence>
<dbReference type="SUPFAM" id="SSF56925">
    <property type="entry name" value="OMPA-like"/>
    <property type="match status" value="1"/>
</dbReference>
<dbReference type="Gene3D" id="2.40.160.20">
    <property type="match status" value="1"/>
</dbReference>
<evidence type="ECO:0000313" key="4">
    <source>
        <dbReference type="EMBL" id="WDF67449.1"/>
    </source>
</evidence>
<reference evidence="4 5" key="1">
    <citation type="submission" date="2023-02" db="EMBL/GenBank/DDBJ databases">
        <title>Genome sequence of Sphingobacterium sp. KACC 22765.</title>
        <authorList>
            <person name="Kim S."/>
            <person name="Heo J."/>
            <person name="Kwon S.-W."/>
        </authorList>
    </citation>
    <scope>NUCLEOTIDE SEQUENCE [LARGE SCALE GENOMIC DNA]</scope>
    <source>
        <strain evidence="4 5">KACC 22765</strain>
    </source>
</reference>
<feature type="signal peptide" evidence="2">
    <location>
        <begin position="1"/>
        <end position="20"/>
    </location>
</feature>
<dbReference type="RefSeq" id="WP_274266178.1">
    <property type="nucleotide sequence ID" value="NZ_CP117880.1"/>
</dbReference>
<organism evidence="4 5">
    <name type="scientific">Sphingobacterium oryzagri</name>
    <dbReference type="NCBI Taxonomy" id="3025669"/>
    <lineage>
        <taxon>Bacteria</taxon>
        <taxon>Pseudomonadati</taxon>
        <taxon>Bacteroidota</taxon>
        <taxon>Sphingobacteriia</taxon>
        <taxon>Sphingobacteriales</taxon>
        <taxon>Sphingobacteriaceae</taxon>
        <taxon>Sphingobacterium</taxon>
    </lineage>
</organism>
<keyword evidence="1 2" id="KW-0732">Signal</keyword>
<proteinExistence type="predicted"/>
<gene>
    <name evidence="4" type="ORF">PQ465_14175</name>
</gene>
<dbReference type="Proteomes" id="UP001221558">
    <property type="component" value="Chromosome"/>
</dbReference>
<dbReference type="InterPro" id="IPR011250">
    <property type="entry name" value="OMP/PagP_B-barrel"/>
</dbReference>
<dbReference type="EMBL" id="CP117880">
    <property type="protein sequence ID" value="WDF67449.1"/>
    <property type="molecule type" value="Genomic_DNA"/>
</dbReference>